<sequence>MKRYSYLGDRMTDTTLKGQSCRAILREDGKTIRGKNGSMLVEFDNGRMATVIGRLLRKL</sequence>
<dbReference type="RefSeq" id="WP_248480008.1">
    <property type="nucleotide sequence ID" value="NZ_JALPRF010000007.1"/>
</dbReference>
<dbReference type="EMBL" id="JALPRF010000007">
    <property type="protein sequence ID" value="MCK8495276.1"/>
    <property type="molecule type" value="Genomic_DNA"/>
</dbReference>
<reference evidence="1 2" key="1">
    <citation type="submission" date="2022-04" db="EMBL/GenBank/DDBJ databases">
        <title>Spirosoma sp. strain RP8 genome sequencing and assembly.</title>
        <authorList>
            <person name="Jung Y."/>
        </authorList>
    </citation>
    <scope>NUCLEOTIDE SEQUENCE [LARGE SCALE GENOMIC DNA]</scope>
    <source>
        <strain evidence="1 2">RP8</strain>
    </source>
</reference>
<evidence type="ECO:0000313" key="1">
    <source>
        <dbReference type="EMBL" id="MCK8495276.1"/>
    </source>
</evidence>
<keyword evidence="2" id="KW-1185">Reference proteome</keyword>
<comment type="caution">
    <text evidence="1">The sequence shown here is derived from an EMBL/GenBank/DDBJ whole genome shotgun (WGS) entry which is preliminary data.</text>
</comment>
<accession>A0ABT0HSX9</accession>
<protein>
    <submittedName>
        <fullName evidence="1">Uncharacterized protein</fullName>
    </submittedName>
</protein>
<dbReference type="Proteomes" id="UP001202180">
    <property type="component" value="Unassembled WGS sequence"/>
</dbReference>
<gene>
    <name evidence="1" type="ORF">M0L20_25630</name>
</gene>
<organism evidence="1 2">
    <name type="scientific">Spirosoma liriopis</name>
    <dbReference type="NCBI Taxonomy" id="2937440"/>
    <lineage>
        <taxon>Bacteria</taxon>
        <taxon>Pseudomonadati</taxon>
        <taxon>Bacteroidota</taxon>
        <taxon>Cytophagia</taxon>
        <taxon>Cytophagales</taxon>
        <taxon>Cytophagaceae</taxon>
        <taxon>Spirosoma</taxon>
    </lineage>
</organism>
<name>A0ABT0HSX9_9BACT</name>
<evidence type="ECO:0000313" key="2">
    <source>
        <dbReference type="Proteomes" id="UP001202180"/>
    </source>
</evidence>
<proteinExistence type="predicted"/>